<feature type="compositionally biased region" description="Polar residues" evidence="1">
    <location>
        <begin position="439"/>
        <end position="451"/>
    </location>
</feature>
<feature type="compositionally biased region" description="Low complexity" evidence="1">
    <location>
        <begin position="34"/>
        <end position="44"/>
    </location>
</feature>
<evidence type="ECO:0000313" key="3">
    <source>
        <dbReference type="Proteomes" id="UP000801492"/>
    </source>
</evidence>
<accession>A0A8K0CCB8</accession>
<feature type="region of interest" description="Disordered" evidence="1">
    <location>
        <begin position="149"/>
        <end position="180"/>
    </location>
</feature>
<feature type="region of interest" description="Disordered" evidence="1">
    <location>
        <begin position="1265"/>
        <end position="1354"/>
    </location>
</feature>
<feature type="region of interest" description="Disordered" evidence="1">
    <location>
        <begin position="431"/>
        <end position="460"/>
    </location>
</feature>
<dbReference type="EMBL" id="VTPC01090143">
    <property type="protein sequence ID" value="KAF2884679.1"/>
    <property type="molecule type" value="Genomic_DNA"/>
</dbReference>
<feature type="compositionally biased region" description="Basic and acidic residues" evidence="1">
    <location>
        <begin position="1"/>
        <end position="12"/>
    </location>
</feature>
<keyword evidence="3" id="KW-1185">Reference proteome</keyword>
<feature type="compositionally biased region" description="Acidic residues" evidence="1">
    <location>
        <begin position="1307"/>
        <end position="1332"/>
    </location>
</feature>
<feature type="compositionally biased region" description="Polar residues" evidence="1">
    <location>
        <begin position="93"/>
        <end position="127"/>
    </location>
</feature>
<evidence type="ECO:0000256" key="1">
    <source>
        <dbReference type="SAM" id="MobiDB-lite"/>
    </source>
</evidence>
<feature type="region of interest" description="Disordered" evidence="1">
    <location>
        <begin position="585"/>
        <end position="612"/>
    </location>
</feature>
<dbReference type="GO" id="GO:0000226">
    <property type="term" value="P:microtubule cytoskeleton organization"/>
    <property type="evidence" value="ECO:0007669"/>
    <property type="project" value="TreeGrafter"/>
</dbReference>
<comment type="caution">
    <text evidence="2">The sequence shown here is derived from an EMBL/GenBank/DDBJ whole genome shotgun (WGS) entry which is preliminary data.</text>
</comment>
<dbReference type="Proteomes" id="UP000801492">
    <property type="component" value="Unassembled WGS sequence"/>
</dbReference>
<dbReference type="InterPro" id="IPR029357">
    <property type="entry name" value="SPATA7"/>
</dbReference>
<feature type="compositionally biased region" description="Polar residues" evidence="1">
    <location>
        <begin position="585"/>
        <end position="611"/>
    </location>
</feature>
<feature type="region of interest" description="Disordered" evidence="1">
    <location>
        <begin position="68"/>
        <end position="127"/>
    </location>
</feature>
<feature type="region of interest" description="Disordered" evidence="1">
    <location>
        <begin position="967"/>
        <end position="1117"/>
    </location>
</feature>
<dbReference type="GO" id="GO:0036064">
    <property type="term" value="C:ciliary basal body"/>
    <property type="evidence" value="ECO:0007669"/>
    <property type="project" value="TreeGrafter"/>
</dbReference>
<organism evidence="2 3">
    <name type="scientific">Ignelater luminosus</name>
    <name type="common">Cucubano</name>
    <name type="synonym">Pyrophorus luminosus</name>
    <dbReference type="NCBI Taxonomy" id="2038154"/>
    <lineage>
        <taxon>Eukaryota</taxon>
        <taxon>Metazoa</taxon>
        <taxon>Ecdysozoa</taxon>
        <taxon>Arthropoda</taxon>
        <taxon>Hexapoda</taxon>
        <taxon>Insecta</taxon>
        <taxon>Pterygota</taxon>
        <taxon>Neoptera</taxon>
        <taxon>Endopterygota</taxon>
        <taxon>Coleoptera</taxon>
        <taxon>Polyphaga</taxon>
        <taxon>Elateriformia</taxon>
        <taxon>Elateroidea</taxon>
        <taxon>Elateridae</taxon>
        <taxon>Agrypninae</taxon>
        <taxon>Pyrophorini</taxon>
        <taxon>Ignelater</taxon>
    </lineage>
</organism>
<dbReference type="GO" id="GO:0005930">
    <property type="term" value="C:axoneme"/>
    <property type="evidence" value="ECO:0007669"/>
    <property type="project" value="TreeGrafter"/>
</dbReference>
<protein>
    <submittedName>
        <fullName evidence="2">Uncharacterized protein</fullName>
    </submittedName>
</protein>
<reference evidence="2" key="1">
    <citation type="submission" date="2019-08" db="EMBL/GenBank/DDBJ databases">
        <title>The genome of the North American firefly Photinus pyralis.</title>
        <authorList>
            <consortium name="Photinus pyralis genome working group"/>
            <person name="Fallon T.R."/>
            <person name="Sander Lower S.E."/>
            <person name="Weng J.-K."/>
        </authorList>
    </citation>
    <scope>NUCLEOTIDE SEQUENCE</scope>
    <source>
        <strain evidence="2">TRF0915ILg1</strain>
        <tissue evidence="2">Whole body</tissue>
    </source>
</reference>
<feature type="compositionally biased region" description="Basic and acidic residues" evidence="1">
    <location>
        <begin position="1340"/>
        <end position="1354"/>
    </location>
</feature>
<feature type="compositionally biased region" description="Basic and acidic residues" evidence="1">
    <location>
        <begin position="1272"/>
        <end position="1306"/>
    </location>
</feature>
<proteinExistence type="predicted"/>
<name>A0A8K0CCB8_IGNLU</name>
<dbReference type="OrthoDB" id="6263678at2759"/>
<dbReference type="PANTHER" id="PTHR14917">
    <property type="entry name" value="SPERMATOGENESIS-ASSOCIATED PROTEIN 7"/>
    <property type="match status" value="1"/>
</dbReference>
<evidence type="ECO:0000313" key="2">
    <source>
        <dbReference type="EMBL" id="KAF2884679.1"/>
    </source>
</evidence>
<gene>
    <name evidence="2" type="ORF">ILUMI_21476</name>
</gene>
<sequence>MSKLPEKLEGYYEKMQSARQSRPPSRAEKRRQSTSKSVSSAGSSDRPYNDPQGYRKCDIVKHDCLKHVTIPASRSQSLPPRPPTRRKPVEMPNPNQYVSRARSSGPSNKTNDTSMQKSRSARSQRSVKTTPIFAYFATVTQDQPTQEASYIPIPDENSTSPPTPAPRNSKTKKRDTSFKNSISDHEYLQFSLRITEDIIRNDLYTNKEMRRVFNSHIEANRGRLDMDKMSQQIENLCRQLNIPLDESQDDDLATRSQIKAQRQTIPANVACICGPISRPLNAELKDCECGSKRCLPFQCVQHSLNSIESESKINEKFTNVKPDDGSGSVSVNFEEDVIETHYYENPETDSNSLESNPSFETNVLSDFSAMDNEPIVRLRQSVGCIELPSLSCVTERTEPTSNSSLENHVEMSDHCVESVSEFDTTEALPGFENLEKSEQPINRSLLSTSQDANKKPPRRKSISFDDNIILAGSSDKPALLQSKENKLPELCEKLEVCIPTAVEDVSANSLNSNVIFWSVCSFDSAKPPEGLKLGENVQFSKDREINKIVAGVQPLPQHLSPLYITDRQTKSEPIQSSEQLSVPYSMKEYSSGSQQSSLNEKSSVPSTTANQGIPEKTQILSSVCDNTAKPEFQVLQLKEVSNVRVYGPNNKEEEFVLFPGPIYVPKSSVVPANNRDVQNFAILTPQILFEKDAVSFTKDAIVNTDEQMSNLSNTINTLGNIAINNNKSQEERLIVLKEDNSSSILSTFNSCMRSNSSKPLEIESATYSQMHDAALHTVHYPSITSNVSHVSGIPQKSPDLENQYFTKIMIDSLEKPKAILKHKFITADADHNTQSNYIHSSYEYQEPAARIAQLNDYDLTPQRDITQSVTSSIATRKIERKPEAVNLLPFNKDSLLLGDEYEIKDNLSKKSSSSSCYDNGLPQAICKFYPNMSTQTQSSDWLPTIKSSPKFNQKNDIDAEVVKSLNDVDHDDEVKPLKDVNHNDKKTRPSKDMHADDEAKPLKDVNHNDKKTKPPKNMHDDDEAKHLENAINHDEAKPSRDVHHNDEVKPLKDVNSHDKAKPLKDVHYSDEVKLLNDEHTYDKAKPSKDVHYSDEVKPSNDEHTHDKAKPSKDVRYSAEIKQINDVHSHDKAKPLKDVRYSDEIELINNVHAHDKAKLSKDVRHSAEVERLKKLPSHDKPEPFKRIHHNNGDVTLRLVLSNNDVESLQDDVYSEVEIQNVEEQVSSSYVKEQESVGNVEIEEPNGLTFTTQEVSAESFDLSDILFGNGNVEENGKQSQQERIETKDELIEVEEKTEPQNKQEHIEVNEDSDDSESDSDDEDDDDDDDDDNEDVGFYSNLDKSKEKEKTKEKLEASDVAFVTYGKPRPSKGEDDDILSTLDQTPSEIVPRSSIMLTVEKVTTDLEKLRNTEIPPETYVQTKYNIPIQNRKLLLADDLPKDDPIPKSDDQQLPYIEVPRSEIQIPQMKNEKKYRCCGLKKLRKKIHNDSLHADESADNIPNISAIPDDQLYDFDARRLTERFTVERKSLRFDYSPMAQFDTSPENIRLRRSTGESSFSGYPKRQSSVASDEYLPSVRHPVVNYKKRFSTEGEHDSVVSFDDRVSTINGSPHNSVVEILRPTGNSVESMENINAERKEVIKTSIDNSK</sequence>
<feature type="region of interest" description="Disordered" evidence="1">
    <location>
        <begin position="1"/>
        <end position="55"/>
    </location>
</feature>
<dbReference type="PANTHER" id="PTHR14917:SF4">
    <property type="entry name" value="SPERMATOGENESIS-ASSOCIATED 7"/>
    <property type="match status" value="1"/>
</dbReference>